<proteinExistence type="predicted"/>
<feature type="compositionally biased region" description="Acidic residues" evidence="1">
    <location>
        <begin position="215"/>
        <end position="229"/>
    </location>
</feature>
<name>A0A161VTM2_9PEZI</name>
<dbReference type="AlphaFoldDB" id="A0A161VTM2"/>
<feature type="compositionally biased region" description="Polar residues" evidence="1">
    <location>
        <begin position="198"/>
        <end position="209"/>
    </location>
</feature>
<feature type="compositionally biased region" description="Polar residues" evidence="1">
    <location>
        <begin position="1"/>
        <end position="13"/>
    </location>
</feature>
<gene>
    <name evidence="2" type="ORF">CT0861_11656</name>
</gene>
<dbReference type="EMBL" id="LFIV01000030">
    <property type="protein sequence ID" value="KZL74745.1"/>
    <property type="molecule type" value="Genomic_DNA"/>
</dbReference>
<evidence type="ECO:0000313" key="3">
    <source>
        <dbReference type="Proteomes" id="UP000076552"/>
    </source>
</evidence>
<dbReference type="Proteomes" id="UP000076552">
    <property type="component" value="Unassembled WGS sequence"/>
</dbReference>
<protein>
    <submittedName>
        <fullName evidence="2">Actin polymerization protein</fullName>
    </submittedName>
</protein>
<sequence length="235" mass="24386">MSGQNGAIPSSASGVYGPGVVNGQAVLRSSEEERGGDGGVEAPSGGPYLVTFETLGNKKQMTIKPMPATEESAHKRNASATSAVQTTPPPAKRPSVPSSSVTALPPARREFPHAVALVLYRDGADDVSSTTSVLGAYAGLADANAEVRRLAQDQGVKAGDEGAANDINPVRWDAPDGASCWVEMHAVKPKSFLPKTASGGSSPAEQQQPKKLYDADEGEDPDLDDDDQDEGGHYD</sequence>
<feature type="region of interest" description="Disordered" evidence="1">
    <location>
        <begin position="1"/>
        <end position="104"/>
    </location>
</feature>
<reference evidence="2 3" key="1">
    <citation type="submission" date="2015-06" db="EMBL/GenBank/DDBJ databases">
        <title>Survival trade-offs in plant roots during colonization by closely related pathogenic and mutualistic fungi.</title>
        <authorList>
            <person name="Hacquard S."/>
            <person name="Kracher B."/>
            <person name="Hiruma K."/>
            <person name="Weinman A."/>
            <person name="Muench P."/>
            <person name="Garrido Oter R."/>
            <person name="Ver Loren van Themaat E."/>
            <person name="Dallerey J.-F."/>
            <person name="Damm U."/>
            <person name="Henrissat B."/>
            <person name="Lespinet O."/>
            <person name="Thon M."/>
            <person name="Kemen E."/>
            <person name="McHardy A.C."/>
            <person name="Schulze-Lefert P."/>
            <person name="O'Connell R.J."/>
        </authorList>
    </citation>
    <scope>NUCLEOTIDE SEQUENCE [LARGE SCALE GENOMIC DNA]</scope>
    <source>
        <strain evidence="2 3">0861</strain>
    </source>
</reference>
<evidence type="ECO:0000256" key="1">
    <source>
        <dbReference type="SAM" id="MobiDB-lite"/>
    </source>
</evidence>
<evidence type="ECO:0000313" key="2">
    <source>
        <dbReference type="EMBL" id="KZL74745.1"/>
    </source>
</evidence>
<accession>A0A161VTM2</accession>
<comment type="caution">
    <text evidence="2">The sequence shown here is derived from an EMBL/GenBank/DDBJ whole genome shotgun (WGS) entry which is preliminary data.</text>
</comment>
<feature type="region of interest" description="Disordered" evidence="1">
    <location>
        <begin position="192"/>
        <end position="235"/>
    </location>
</feature>
<organism evidence="2 3">
    <name type="scientific">Colletotrichum tofieldiae</name>
    <dbReference type="NCBI Taxonomy" id="708197"/>
    <lineage>
        <taxon>Eukaryota</taxon>
        <taxon>Fungi</taxon>
        <taxon>Dikarya</taxon>
        <taxon>Ascomycota</taxon>
        <taxon>Pezizomycotina</taxon>
        <taxon>Sordariomycetes</taxon>
        <taxon>Hypocreomycetidae</taxon>
        <taxon>Glomerellales</taxon>
        <taxon>Glomerellaceae</taxon>
        <taxon>Colletotrichum</taxon>
        <taxon>Colletotrichum spaethianum species complex</taxon>
    </lineage>
</organism>
<keyword evidence="3" id="KW-1185">Reference proteome</keyword>